<name>A0ABY6IH96_STRPE</name>
<accession>A0ABY6IH96</accession>
<gene>
    <name evidence="2" type="ORF">OGH68_34760</name>
</gene>
<evidence type="ECO:0008006" key="4">
    <source>
        <dbReference type="Google" id="ProtNLM"/>
    </source>
</evidence>
<dbReference type="RefSeq" id="WP_264249513.1">
    <property type="nucleotide sequence ID" value="NZ_CP107567.1"/>
</dbReference>
<dbReference type="Proteomes" id="UP001163878">
    <property type="component" value="Chromosome"/>
</dbReference>
<feature type="transmembrane region" description="Helical" evidence="1">
    <location>
        <begin position="100"/>
        <end position="119"/>
    </location>
</feature>
<organism evidence="2 3">
    <name type="scientific">Streptomyces peucetius</name>
    <dbReference type="NCBI Taxonomy" id="1950"/>
    <lineage>
        <taxon>Bacteria</taxon>
        <taxon>Bacillati</taxon>
        <taxon>Actinomycetota</taxon>
        <taxon>Actinomycetes</taxon>
        <taxon>Kitasatosporales</taxon>
        <taxon>Streptomycetaceae</taxon>
        <taxon>Streptomyces</taxon>
    </lineage>
</organism>
<dbReference type="EMBL" id="CP107567">
    <property type="protein sequence ID" value="UYQ66114.1"/>
    <property type="molecule type" value="Genomic_DNA"/>
</dbReference>
<protein>
    <recommendedName>
        <fullName evidence="4">Ig-like domain-containing protein</fullName>
    </recommendedName>
</protein>
<evidence type="ECO:0000313" key="2">
    <source>
        <dbReference type="EMBL" id="UYQ66114.1"/>
    </source>
</evidence>
<proteinExistence type="predicted"/>
<reference evidence="2" key="1">
    <citation type="submission" date="2022-10" db="EMBL/GenBank/DDBJ databases">
        <title>Cytochrome P450 Catalyzes Benzene Ring Formation in the Biosynthesis of Trialkyl-Substituted Aromatic Polyketides.</title>
        <authorList>
            <person name="Zhao E."/>
            <person name="Ge H."/>
        </authorList>
    </citation>
    <scope>NUCLEOTIDE SEQUENCE</scope>
    <source>
        <strain evidence="2">NA0869</strain>
    </source>
</reference>
<evidence type="ECO:0000256" key="1">
    <source>
        <dbReference type="SAM" id="Phobius"/>
    </source>
</evidence>
<keyword evidence="1" id="KW-0472">Membrane</keyword>
<evidence type="ECO:0000313" key="3">
    <source>
        <dbReference type="Proteomes" id="UP001163878"/>
    </source>
</evidence>
<sequence>MPDPVNHRPAPPGDDDHGCDYDYDYSATELASHWFQRPGPAAVPDRVEGDVLRFGPGVTASVRQHGGGPTAAAVWHGTLAGQQAAPGRPPHRRRRAMRRYASAALVLALVLGFLAWQRFGPRVAVRDVTVTAPPEGPGCDGTVDVVGVVRTDGRPGTLTYRWVRSDGTRSGVLRHEVTRGRQQARLHLLWTFHGRGEYRAGAELHIISPSRHTADASFVYRCP</sequence>
<keyword evidence="1" id="KW-0812">Transmembrane</keyword>
<keyword evidence="3" id="KW-1185">Reference proteome</keyword>
<keyword evidence="1" id="KW-1133">Transmembrane helix</keyword>